<accession>C4LF46</accession>
<dbReference type="KEGG" id="tau:Tola_1602"/>
<reference evidence="1 2" key="2">
    <citation type="journal article" date="2011" name="Stand. Genomic Sci.">
        <title>Complete genome sequence of Tolumonas auensis type strain (TA 4).</title>
        <authorList>
            <person name="Chertkov O."/>
            <person name="Copeland A."/>
            <person name="Lucas S."/>
            <person name="Lapidus A."/>
            <person name="Berry K.W."/>
            <person name="Detter J.C."/>
            <person name="Del Rio T.G."/>
            <person name="Hammon N."/>
            <person name="Dalin E."/>
            <person name="Tice H."/>
            <person name="Pitluck S."/>
            <person name="Richardson P."/>
            <person name="Bruce D."/>
            <person name="Goodwin L."/>
            <person name="Han C."/>
            <person name="Tapia R."/>
            <person name="Saunders E."/>
            <person name="Schmutz J."/>
            <person name="Brettin T."/>
            <person name="Larimer F."/>
            <person name="Land M."/>
            <person name="Hauser L."/>
            <person name="Spring S."/>
            <person name="Rohde M."/>
            <person name="Kyrpides N.C."/>
            <person name="Ivanova N."/>
            <person name="Goker M."/>
            <person name="Beller H.R."/>
            <person name="Klenk H.P."/>
            <person name="Woyke T."/>
        </authorList>
    </citation>
    <scope>NUCLEOTIDE SEQUENCE [LARGE SCALE GENOMIC DNA]</scope>
    <source>
        <strain evidence="2">DSM 9187 / TA4</strain>
    </source>
</reference>
<dbReference type="AlphaFoldDB" id="C4LF46"/>
<dbReference type="HOGENOM" id="CLU_894120_0_0_6"/>
<dbReference type="EMBL" id="CP001616">
    <property type="protein sequence ID" value="ACQ93213.1"/>
    <property type="molecule type" value="Genomic_DNA"/>
</dbReference>
<keyword evidence="2" id="KW-1185">Reference proteome</keyword>
<evidence type="ECO:0000313" key="2">
    <source>
        <dbReference type="Proteomes" id="UP000009073"/>
    </source>
</evidence>
<organism evidence="1 2">
    <name type="scientific">Tolumonas auensis (strain DSM 9187 / NBRC 110442 / TA 4)</name>
    <dbReference type="NCBI Taxonomy" id="595494"/>
    <lineage>
        <taxon>Bacteria</taxon>
        <taxon>Pseudomonadati</taxon>
        <taxon>Pseudomonadota</taxon>
        <taxon>Gammaproteobacteria</taxon>
        <taxon>Aeromonadales</taxon>
        <taxon>Aeromonadaceae</taxon>
        <taxon>Tolumonas</taxon>
    </lineage>
</organism>
<sequence length="308" mass="35072">MSQISQGKDVKAALLVKFGEKASKVKEETEKQLQFTIRSSYILQTFGRLMNCESYEHVVAELKSYPPYMQANPHILPCKWDIKTAKKFIESNVKGVSINTDEPVELTPKQRNWVLSQIVDSMDDIFKDFPYDTQPISELNLVGKAVNDQLFNQALGHLQKNNYPVEKRHKCSDTWIFLYSKIPVNDFCEVIIVTDYNRVEQRLMAELTSFKRTDPRLDDVIIIGNSLAASGELPVQFRSLIVEPENKDEKPCIFRTPSKKMTAVSTVLSSGKCMQLAKYAGRPIEPSQVPFVVGILKELTLYLESLLD</sequence>
<protein>
    <submittedName>
        <fullName evidence="1">Uncharacterized protein</fullName>
    </submittedName>
</protein>
<reference evidence="2" key="1">
    <citation type="submission" date="2009-05" db="EMBL/GenBank/DDBJ databases">
        <title>Complete sequence of Tolumonas auensis DSM 9187.</title>
        <authorList>
            <consortium name="US DOE Joint Genome Institute"/>
            <person name="Lucas S."/>
            <person name="Copeland A."/>
            <person name="Lapidus A."/>
            <person name="Glavina del Rio T."/>
            <person name="Tice H."/>
            <person name="Bruce D."/>
            <person name="Goodwin L."/>
            <person name="Pitluck S."/>
            <person name="Chertkov O."/>
            <person name="Brettin T."/>
            <person name="Detter J.C."/>
            <person name="Han C."/>
            <person name="Larimer F."/>
            <person name="Land M."/>
            <person name="Hauser L."/>
            <person name="Kyrpides N."/>
            <person name="Mikhailova N."/>
            <person name="Spring S."/>
            <person name="Beller H."/>
        </authorList>
    </citation>
    <scope>NUCLEOTIDE SEQUENCE [LARGE SCALE GENOMIC DNA]</scope>
    <source>
        <strain evidence="2">DSM 9187 / TA4</strain>
    </source>
</reference>
<gene>
    <name evidence="1" type="ordered locus">Tola_1602</name>
</gene>
<dbReference type="RefSeq" id="WP_015878684.1">
    <property type="nucleotide sequence ID" value="NC_012691.1"/>
</dbReference>
<name>C4LF46_TOLAT</name>
<proteinExistence type="predicted"/>
<evidence type="ECO:0000313" key="1">
    <source>
        <dbReference type="EMBL" id="ACQ93213.1"/>
    </source>
</evidence>
<dbReference type="Proteomes" id="UP000009073">
    <property type="component" value="Chromosome"/>
</dbReference>